<dbReference type="RefSeq" id="WP_341398670.1">
    <property type="nucleotide sequence ID" value="NZ_JBBUTI010000005.1"/>
</dbReference>
<name>A0ABU9C714_9BURK</name>
<evidence type="ECO:0000313" key="2">
    <source>
        <dbReference type="Proteomes" id="UP001379945"/>
    </source>
</evidence>
<dbReference type="EMBL" id="JBBUTI010000005">
    <property type="protein sequence ID" value="MEK8046382.1"/>
    <property type="molecule type" value="Genomic_DNA"/>
</dbReference>
<keyword evidence="2" id="KW-1185">Reference proteome</keyword>
<evidence type="ECO:0000313" key="1">
    <source>
        <dbReference type="EMBL" id="MEK8046382.1"/>
    </source>
</evidence>
<proteinExistence type="predicted"/>
<sequence>MNQKKKIAHMQVGKYQVSPLTRSLPDGCFSAGVSIRSGRGTNTTDRVMRFTPSFRSAAAADRYATQEGLRWIDAAH</sequence>
<comment type="caution">
    <text evidence="1">The sequence shown here is derived from an EMBL/GenBank/DDBJ whole genome shotgun (WGS) entry which is preliminary data.</text>
</comment>
<accession>A0ABU9C714</accession>
<gene>
    <name evidence="1" type="ORF">AACH00_08510</name>
</gene>
<protein>
    <submittedName>
        <fullName evidence="1">Uncharacterized protein</fullName>
    </submittedName>
</protein>
<dbReference type="Proteomes" id="UP001379945">
    <property type="component" value="Unassembled WGS sequence"/>
</dbReference>
<reference evidence="1 2" key="1">
    <citation type="submission" date="2024-04" db="EMBL/GenBank/DDBJ databases">
        <title>Novel species of the genus Ideonella isolated from streams.</title>
        <authorList>
            <person name="Lu H."/>
        </authorList>
    </citation>
    <scope>NUCLEOTIDE SEQUENCE [LARGE SCALE GENOMIC DNA]</scope>
    <source>
        <strain evidence="1 2">LYT19W</strain>
    </source>
</reference>
<organism evidence="1 2">
    <name type="scientific">Ideonella margarita</name>
    <dbReference type="NCBI Taxonomy" id="2984191"/>
    <lineage>
        <taxon>Bacteria</taxon>
        <taxon>Pseudomonadati</taxon>
        <taxon>Pseudomonadota</taxon>
        <taxon>Betaproteobacteria</taxon>
        <taxon>Burkholderiales</taxon>
        <taxon>Sphaerotilaceae</taxon>
        <taxon>Ideonella</taxon>
    </lineage>
</organism>